<dbReference type="SUPFAM" id="SSF47598">
    <property type="entry name" value="Ribbon-helix-helix"/>
    <property type="match status" value="1"/>
</dbReference>
<dbReference type="InterPro" id="IPR002145">
    <property type="entry name" value="CopG"/>
</dbReference>
<accession>E1RE93</accession>
<feature type="domain" description="Ribbon-helix-helix protein CopG" evidence="1">
    <location>
        <begin position="21"/>
        <end position="61"/>
    </location>
</feature>
<evidence type="ECO:0000259" key="1">
    <source>
        <dbReference type="Pfam" id="PF01402"/>
    </source>
</evidence>
<dbReference type="InterPro" id="IPR010985">
    <property type="entry name" value="Ribbon_hlx_hlx"/>
</dbReference>
<proteinExistence type="predicted"/>
<evidence type="ECO:0000313" key="3">
    <source>
        <dbReference type="Proteomes" id="UP000006565"/>
    </source>
</evidence>
<keyword evidence="3" id="KW-1185">Reference proteome</keyword>
<evidence type="ECO:0000313" key="2">
    <source>
        <dbReference type="EMBL" id="ADN36056.1"/>
    </source>
</evidence>
<reference evidence="2 3" key="1">
    <citation type="journal article" date="2010" name="Stand. Genomic Sci.">
        <title>Complete genome sequence of Methanoplanus petrolearius type strain (SEBR 4847).</title>
        <authorList>
            <person name="Brambilla E."/>
            <person name="Djao O.D."/>
            <person name="Daligault H."/>
            <person name="Lapidus A."/>
            <person name="Lucas S."/>
            <person name="Hammon N."/>
            <person name="Nolan M."/>
            <person name="Tice H."/>
            <person name="Cheng J.F."/>
            <person name="Han C."/>
            <person name="Tapia R."/>
            <person name="Goodwin L."/>
            <person name="Pitluck S."/>
            <person name="Liolios K."/>
            <person name="Ivanova N."/>
            <person name="Mavromatis K."/>
            <person name="Mikhailova N."/>
            <person name="Pati A."/>
            <person name="Chen A."/>
            <person name="Palaniappan K."/>
            <person name="Land M."/>
            <person name="Hauser L."/>
            <person name="Chang Y.J."/>
            <person name="Jeffries C.D."/>
            <person name="Rohde M."/>
            <person name="Spring S."/>
            <person name="Sikorski J."/>
            <person name="Goker M."/>
            <person name="Woyke T."/>
            <person name="Bristow J."/>
            <person name="Eisen J.A."/>
            <person name="Markowitz V."/>
            <person name="Hugenholtz P."/>
            <person name="Kyrpides N.C."/>
            <person name="Klenk H.P."/>
        </authorList>
    </citation>
    <scope>NUCLEOTIDE SEQUENCE [LARGE SCALE GENOMIC DNA]</scope>
    <source>
        <strain evidence="3">DSM 11571 / OCM 486 / SEBR 4847</strain>
    </source>
</reference>
<dbReference type="AlphaFoldDB" id="E1RE93"/>
<dbReference type="GO" id="GO:0006355">
    <property type="term" value="P:regulation of DNA-templated transcription"/>
    <property type="evidence" value="ECO:0007669"/>
    <property type="project" value="InterPro"/>
</dbReference>
<dbReference type="EMBL" id="CP002117">
    <property type="protein sequence ID" value="ADN36056.1"/>
    <property type="molecule type" value="Genomic_DNA"/>
</dbReference>
<dbReference type="InterPro" id="IPR013321">
    <property type="entry name" value="Arc_rbn_hlx_hlx"/>
</dbReference>
<protein>
    <submittedName>
        <fullName evidence="2">Putative transcriptional regulators, CopG/Arc/MetJ family</fullName>
    </submittedName>
</protein>
<dbReference type="Proteomes" id="UP000006565">
    <property type="component" value="Chromosome"/>
</dbReference>
<gene>
    <name evidence="2" type="ordered locus">Mpet_1296</name>
</gene>
<dbReference type="STRING" id="679926.Mpet_1296"/>
<dbReference type="Pfam" id="PF01402">
    <property type="entry name" value="RHH_1"/>
    <property type="match status" value="1"/>
</dbReference>
<dbReference type="HOGENOM" id="CLU_197235_0_0_2"/>
<sequence>MSDKKQTIVCQMSDIVISMMERVTIRLPPQQVAMLEKLVDAGEFPTVSEAVRYAVRDLIERHANRVIRDSEQISFEM</sequence>
<dbReference type="eggNOG" id="arCOG01009">
    <property type="taxonomic scope" value="Archaea"/>
</dbReference>
<dbReference type="Gene3D" id="1.10.1220.10">
    <property type="entry name" value="Met repressor-like"/>
    <property type="match status" value="1"/>
</dbReference>
<name>E1RE93_METP4</name>
<dbReference type="CDD" id="cd22231">
    <property type="entry name" value="RHH_NikR_HicB-like"/>
    <property type="match status" value="1"/>
</dbReference>
<dbReference type="KEGG" id="mpi:Mpet_1296"/>
<organism evidence="2 3">
    <name type="scientific">Methanolacinia petrolearia (strain DSM 11571 / OCM 486 / SEBR 4847)</name>
    <name type="common">Methanoplanus petrolearius</name>
    <dbReference type="NCBI Taxonomy" id="679926"/>
    <lineage>
        <taxon>Archaea</taxon>
        <taxon>Methanobacteriati</taxon>
        <taxon>Methanobacteriota</taxon>
        <taxon>Stenosarchaea group</taxon>
        <taxon>Methanomicrobia</taxon>
        <taxon>Methanomicrobiales</taxon>
        <taxon>Methanomicrobiaceae</taxon>
        <taxon>Methanolacinia</taxon>
    </lineage>
</organism>